<gene>
    <name evidence="1" type="ORF">K435DRAFT_794578</name>
</gene>
<dbReference type="Proteomes" id="UP000297245">
    <property type="component" value="Unassembled WGS sequence"/>
</dbReference>
<protein>
    <submittedName>
        <fullName evidence="1">Uncharacterized protein</fullName>
    </submittedName>
</protein>
<accession>A0A4S8MBK2</accession>
<proteinExistence type="predicted"/>
<sequence length="289" mass="32245">MNNKPVVPSNFERRFLRTVPLNVVVEGWVSQTVLLCPLLQFPTSFGGVGLQYVLSISPFLSAAARFRKTLFVVEAGWLLSDTSVVLKPVLRGDGWKFKSPRTSFVTLLCCLDVPDVFAVVSTELLPVLSKYWKTVWGFLLLFLCVTVNLRCPLAVVISVKSLTTKLPRLLHLTVKHYPPDNISSGLRAAGDHTTRWEVGHNDISKEIRDEMPNQDVVPLENKKTTVQRLQDFMEFVRAVGELCNTAHRCWIAAQRCWVLVNVLIDDKVDTPQLVDGGRNGNGGEAATDT</sequence>
<dbReference type="AlphaFoldDB" id="A0A4S8MBK2"/>
<keyword evidence="2" id="KW-1185">Reference proteome</keyword>
<name>A0A4S8MBK2_DENBC</name>
<dbReference type="EMBL" id="ML179112">
    <property type="protein sequence ID" value="THU99867.1"/>
    <property type="molecule type" value="Genomic_DNA"/>
</dbReference>
<reference evidence="1 2" key="1">
    <citation type="journal article" date="2019" name="Nat. Ecol. Evol.">
        <title>Megaphylogeny resolves global patterns of mushroom evolution.</title>
        <authorList>
            <person name="Varga T."/>
            <person name="Krizsan K."/>
            <person name="Foldi C."/>
            <person name="Dima B."/>
            <person name="Sanchez-Garcia M."/>
            <person name="Sanchez-Ramirez S."/>
            <person name="Szollosi G.J."/>
            <person name="Szarkandi J.G."/>
            <person name="Papp V."/>
            <person name="Albert L."/>
            <person name="Andreopoulos W."/>
            <person name="Angelini C."/>
            <person name="Antonin V."/>
            <person name="Barry K.W."/>
            <person name="Bougher N.L."/>
            <person name="Buchanan P."/>
            <person name="Buyck B."/>
            <person name="Bense V."/>
            <person name="Catcheside P."/>
            <person name="Chovatia M."/>
            <person name="Cooper J."/>
            <person name="Damon W."/>
            <person name="Desjardin D."/>
            <person name="Finy P."/>
            <person name="Geml J."/>
            <person name="Haridas S."/>
            <person name="Hughes K."/>
            <person name="Justo A."/>
            <person name="Karasinski D."/>
            <person name="Kautmanova I."/>
            <person name="Kiss B."/>
            <person name="Kocsube S."/>
            <person name="Kotiranta H."/>
            <person name="LaButti K.M."/>
            <person name="Lechner B.E."/>
            <person name="Liimatainen K."/>
            <person name="Lipzen A."/>
            <person name="Lukacs Z."/>
            <person name="Mihaltcheva S."/>
            <person name="Morgado L.N."/>
            <person name="Niskanen T."/>
            <person name="Noordeloos M.E."/>
            <person name="Ohm R.A."/>
            <person name="Ortiz-Santana B."/>
            <person name="Ovrebo C."/>
            <person name="Racz N."/>
            <person name="Riley R."/>
            <person name="Savchenko A."/>
            <person name="Shiryaev A."/>
            <person name="Soop K."/>
            <person name="Spirin V."/>
            <person name="Szebenyi C."/>
            <person name="Tomsovsky M."/>
            <person name="Tulloss R.E."/>
            <person name="Uehling J."/>
            <person name="Grigoriev I.V."/>
            <person name="Vagvolgyi C."/>
            <person name="Papp T."/>
            <person name="Martin F.M."/>
            <person name="Miettinen O."/>
            <person name="Hibbett D.S."/>
            <person name="Nagy L.G."/>
        </authorList>
    </citation>
    <scope>NUCLEOTIDE SEQUENCE [LARGE SCALE GENOMIC DNA]</scope>
    <source>
        <strain evidence="1 2">CBS 962.96</strain>
    </source>
</reference>
<evidence type="ECO:0000313" key="1">
    <source>
        <dbReference type="EMBL" id="THU99867.1"/>
    </source>
</evidence>
<organism evidence="1 2">
    <name type="scientific">Dendrothele bispora (strain CBS 962.96)</name>
    <dbReference type="NCBI Taxonomy" id="1314807"/>
    <lineage>
        <taxon>Eukaryota</taxon>
        <taxon>Fungi</taxon>
        <taxon>Dikarya</taxon>
        <taxon>Basidiomycota</taxon>
        <taxon>Agaricomycotina</taxon>
        <taxon>Agaricomycetes</taxon>
        <taxon>Agaricomycetidae</taxon>
        <taxon>Agaricales</taxon>
        <taxon>Agaricales incertae sedis</taxon>
        <taxon>Dendrothele</taxon>
    </lineage>
</organism>
<evidence type="ECO:0000313" key="2">
    <source>
        <dbReference type="Proteomes" id="UP000297245"/>
    </source>
</evidence>